<proteinExistence type="predicted"/>
<keyword evidence="2" id="KW-1185">Reference proteome</keyword>
<name>A0ABY8FB48_9HYPH</name>
<dbReference type="Proteomes" id="UP001209803">
    <property type="component" value="Chromosome"/>
</dbReference>
<dbReference type="EMBL" id="CP120863">
    <property type="protein sequence ID" value="WFE90485.1"/>
    <property type="molecule type" value="Genomic_DNA"/>
</dbReference>
<sequence length="42" mass="4654">MPGAPLLVRRLEAVCLEDELDLFVEERDEPPPPDPLPPPPPP</sequence>
<reference evidence="1 2" key="1">
    <citation type="submission" date="2023-03" db="EMBL/GenBank/DDBJ databases">
        <title>Roseibium porphyridii sp. nov. and Roseibium rhodosorbium sp. nov. isolated from marine algae, Porphyridium cruentum and Rhodosorus marinus, respectively.</title>
        <authorList>
            <person name="Lee M.W."/>
            <person name="Choi B.J."/>
            <person name="Lee J.K."/>
            <person name="Choi D.G."/>
            <person name="Baek J.H."/>
            <person name="Bayburt H."/>
            <person name="Kim J.M."/>
            <person name="Han D.M."/>
            <person name="Kim K.H."/>
            <person name="Jeon C.O."/>
        </authorList>
    </citation>
    <scope>NUCLEOTIDE SEQUENCE [LARGE SCALE GENOMIC DNA]</scope>
    <source>
        <strain evidence="1 2">KMA01</strain>
    </source>
</reference>
<evidence type="ECO:0000313" key="1">
    <source>
        <dbReference type="EMBL" id="WFE90485.1"/>
    </source>
</evidence>
<organism evidence="1 2">
    <name type="scientific">Roseibium porphyridii</name>
    <dbReference type="NCBI Taxonomy" id="2866279"/>
    <lineage>
        <taxon>Bacteria</taxon>
        <taxon>Pseudomonadati</taxon>
        <taxon>Pseudomonadota</taxon>
        <taxon>Alphaproteobacteria</taxon>
        <taxon>Hyphomicrobiales</taxon>
        <taxon>Stappiaceae</taxon>
        <taxon>Roseibium</taxon>
    </lineage>
</organism>
<evidence type="ECO:0000313" key="2">
    <source>
        <dbReference type="Proteomes" id="UP001209803"/>
    </source>
</evidence>
<dbReference type="RefSeq" id="WP_265679689.1">
    <property type="nucleotide sequence ID" value="NZ_CP120863.1"/>
</dbReference>
<protein>
    <submittedName>
        <fullName evidence="1">Uncharacterized protein</fullName>
    </submittedName>
</protein>
<accession>A0ABY8FB48</accession>
<gene>
    <name evidence="1" type="ORF">K1718_03785</name>
</gene>